<accession>A0ABR1WQA6</accession>
<sequence>MCLLAANDSSDEGDLSEVLDIACARGRYIDIQKMRARAKGRVDTVIRENATLWLRKLLDNLSPQPEIFQCESDFRTIKQMDEVIDTIGLILDLGPSSILTSSWQERDGGEDFTALDFIINFLAYTWNPHDFDSVDNDGCSDEDQRHWKIHWCLKQRLEIGSDSAGNPNITVLSRRIEWPSEWHIPEKHLKSSIGYEGEGGFGWMRSPWGCNCWPILPRVEHHFWDVRMASWVLW</sequence>
<organism evidence="1 2">
    <name type="scientific">Apiospora hydei</name>
    <dbReference type="NCBI Taxonomy" id="1337664"/>
    <lineage>
        <taxon>Eukaryota</taxon>
        <taxon>Fungi</taxon>
        <taxon>Dikarya</taxon>
        <taxon>Ascomycota</taxon>
        <taxon>Pezizomycotina</taxon>
        <taxon>Sordariomycetes</taxon>
        <taxon>Xylariomycetidae</taxon>
        <taxon>Amphisphaeriales</taxon>
        <taxon>Apiosporaceae</taxon>
        <taxon>Apiospora</taxon>
    </lineage>
</organism>
<proteinExistence type="predicted"/>
<protein>
    <submittedName>
        <fullName evidence="1">Uncharacterized protein</fullName>
    </submittedName>
</protein>
<dbReference type="RefSeq" id="XP_066670122.1">
    <property type="nucleotide sequence ID" value="XM_066811199.1"/>
</dbReference>
<evidence type="ECO:0000313" key="2">
    <source>
        <dbReference type="Proteomes" id="UP001433268"/>
    </source>
</evidence>
<keyword evidence="2" id="KW-1185">Reference proteome</keyword>
<name>A0ABR1WQA6_9PEZI</name>
<dbReference type="GeneID" id="92044259"/>
<dbReference type="Proteomes" id="UP001433268">
    <property type="component" value="Unassembled WGS sequence"/>
</dbReference>
<gene>
    <name evidence="1" type="ORF">PG997_006884</name>
</gene>
<reference evidence="1 2" key="1">
    <citation type="submission" date="2023-01" db="EMBL/GenBank/DDBJ databases">
        <title>Analysis of 21 Apiospora genomes using comparative genomics revels a genus with tremendous synthesis potential of carbohydrate active enzymes and secondary metabolites.</title>
        <authorList>
            <person name="Sorensen T."/>
        </authorList>
    </citation>
    <scope>NUCLEOTIDE SEQUENCE [LARGE SCALE GENOMIC DNA]</scope>
    <source>
        <strain evidence="1 2">CBS 114990</strain>
    </source>
</reference>
<dbReference type="EMBL" id="JAQQWN010000005">
    <property type="protein sequence ID" value="KAK8085613.1"/>
    <property type="molecule type" value="Genomic_DNA"/>
</dbReference>
<comment type="caution">
    <text evidence="1">The sequence shown here is derived from an EMBL/GenBank/DDBJ whole genome shotgun (WGS) entry which is preliminary data.</text>
</comment>
<evidence type="ECO:0000313" key="1">
    <source>
        <dbReference type="EMBL" id="KAK8085613.1"/>
    </source>
</evidence>